<organism evidence="2 3">
    <name type="scientific">Frigoriglobus tundricola</name>
    <dbReference type="NCBI Taxonomy" id="2774151"/>
    <lineage>
        <taxon>Bacteria</taxon>
        <taxon>Pseudomonadati</taxon>
        <taxon>Planctomycetota</taxon>
        <taxon>Planctomycetia</taxon>
        <taxon>Gemmatales</taxon>
        <taxon>Gemmataceae</taxon>
        <taxon>Frigoriglobus</taxon>
    </lineage>
</organism>
<dbReference type="InterPro" id="IPR036812">
    <property type="entry name" value="NAD(P)_OxRdtase_dom_sf"/>
</dbReference>
<evidence type="ECO:0000313" key="3">
    <source>
        <dbReference type="Proteomes" id="UP000503447"/>
    </source>
</evidence>
<keyword evidence="3" id="KW-1185">Reference proteome</keyword>
<dbReference type="EMBL" id="CP053452">
    <property type="protein sequence ID" value="QJW97720.1"/>
    <property type="molecule type" value="Genomic_DNA"/>
</dbReference>
<sequence>MEYRALGTTGLRVSVLGQGGAAFGQQYGAVSDQEVTDTVHAAIDAGVNLIDTAAYYGKGTSEEFLGRALAGGWREKVSICTKACRLDRDVFDFTPAGTRACVEASLKRLRTDHVEILLAHDIEFATDYEYVFNETYHTLQQLKQEGKTRFIGMSCYPLGLLKQAVERCDLDVVISYAHCHLFSTRLLSEFMPVADARGVGVMNASPLAMGLLTNQGPQPWFPGPPEVVEACRRAAELCRGRGADISFLGMQYAYAQKQVPCTLTGAARQSELDVNLKALTAPIDPVLLADVMRVLDPVRGCTWKCGNWKG</sequence>
<dbReference type="InterPro" id="IPR044479">
    <property type="entry name" value="LGALDH-like"/>
</dbReference>
<dbReference type="AlphaFoldDB" id="A0A6M5YW43"/>
<dbReference type="SUPFAM" id="SSF51430">
    <property type="entry name" value="NAD(P)-linked oxidoreductase"/>
    <property type="match status" value="1"/>
</dbReference>
<dbReference type="GO" id="GO:0005829">
    <property type="term" value="C:cytosol"/>
    <property type="evidence" value="ECO:0007669"/>
    <property type="project" value="TreeGrafter"/>
</dbReference>
<evidence type="ECO:0000313" key="2">
    <source>
        <dbReference type="EMBL" id="QJW97720.1"/>
    </source>
</evidence>
<feature type="domain" description="NADP-dependent oxidoreductase" evidence="1">
    <location>
        <begin position="16"/>
        <end position="285"/>
    </location>
</feature>
<dbReference type="InterPro" id="IPR023210">
    <property type="entry name" value="NADP_OxRdtase_dom"/>
</dbReference>
<dbReference type="PANTHER" id="PTHR42686">
    <property type="entry name" value="GH17980P-RELATED"/>
    <property type="match status" value="1"/>
</dbReference>
<dbReference type="Pfam" id="PF00248">
    <property type="entry name" value="Aldo_ket_red"/>
    <property type="match status" value="1"/>
</dbReference>
<dbReference type="CDD" id="cd19163">
    <property type="entry name" value="AKR_galDH"/>
    <property type="match status" value="1"/>
</dbReference>
<dbReference type="Proteomes" id="UP000503447">
    <property type="component" value="Chromosome"/>
</dbReference>
<dbReference type="RefSeq" id="WP_171473039.1">
    <property type="nucleotide sequence ID" value="NZ_CP053452.2"/>
</dbReference>
<dbReference type="Gene3D" id="3.20.20.100">
    <property type="entry name" value="NADP-dependent oxidoreductase domain"/>
    <property type="match status" value="1"/>
</dbReference>
<accession>A0A6M5YW43</accession>
<protein>
    <submittedName>
        <fullName evidence="2">Aldo-keto reductase</fullName>
    </submittedName>
</protein>
<dbReference type="GO" id="GO:0010349">
    <property type="term" value="F:L-galactose dehydrogenase activity"/>
    <property type="evidence" value="ECO:0007669"/>
    <property type="project" value="InterPro"/>
</dbReference>
<dbReference type="KEGG" id="ftj:FTUN_5298"/>
<dbReference type="InterPro" id="IPR020471">
    <property type="entry name" value="AKR"/>
</dbReference>
<gene>
    <name evidence="2" type="ORF">FTUN_5298</name>
</gene>
<dbReference type="PANTHER" id="PTHR42686:SF1">
    <property type="entry name" value="GH17980P-RELATED"/>
    <property type="match status" value="1"/>
</dbReference>
<name>A0A6M5YW43_9BACT</name>
<evidence type="ECO:0000259" key="1">
    <source>
        <dbReference type="Pfam" id="PF00248"/>
    </source>
</evidence>
<reference evidence="3" key="1">
    <citation type="submission" date="2020-05" db="EMBL/GenBank/DDBJ databases">
        <title>Frigoriglobus tundricola gen. nov., sp. nov., a psychrotolerant cellulolytic planctomycete of the family Gemmataceae with two divergent copies of 16S rRNA gene.</title>
        <authorList>
            <person name="Kulichevskaya I.S."/>
            <person name="Ivanova A.A."/>
            <person name="Naumoff D.G."/>
            <person name="Beletsky A.V."/>
            <person name="Rijpstra W.I.C."/>
            <person name="Sinninghe Damste J.S."/>
            <person name="Mardanov A.V."/>
            <person name="Ravin N.V."/>
            <person name="Dedysh S.N."/>
        </authorList>
    </citation>
    <scope>NUCLEOTIDE SEQUENCE [LARGE SCALE GENOMIC DNA]</scope>
    <source>
        <strain evidence="3">PL17</strain>
    </source>
</reference>
<proteinExistence type="predicted"/>